<sequence length="134" mass="15374">MQPVYEPYTALYKYGLDVALSAASNYFEYVKELRTLQLKVDKEMVTWMQQAHTEIDAEPSIAGICALQQKHMTDLIDRELKYFKELERIFREASASTSQALRNSRNPWQDRFSQIAEDVAQVVAHGSAAEKIKA</sequence>
<evidence type="ECO:0008006" key="3">
    <source>
        <dbReference type="Google" id="ProtNLM"/>
    </source>
</evidence>
<comment type="caution">
    <text evidence="1">The sequence shown here is derived from an EMBL/GenBank/DDBJ whole genome shotgun (WGS) entry which is preliminary data.</text>
</comment>
<accession>A0AAW3I4U0</accession>
<name>A0AAW3I4U0_9BURK</name>
<dbReference type="EMBL" id="LGVG01000018">
    <property type="protein sequence ID" value="KNE26852.1"/>
    <property type="molecule type" value="Genomic_DNA"/>
</dbReference>
<dbReference type="AlphaFoldDB" id="A0AAW3I4U0"/>
<dbReference type="RefSeq" id="WP_050447777.1">
    <property type="nucleotide sequence ID" value="NZ_CP034689.1"/>
</dbReference>
<gene>
    <name evidence="1" type="ORF">AFM18_15525</name>
</gene>
<protein>
    <recommendedName>
        <fullName evidence="3">Phasin family protein</fullName>
    </recommendedName>
</protein>
<proteinExistence type="predicted"/>
<dbReference type="Proteomes" id="UP000037511">
    <property type="component" value="Unassembled WGS sequence"/>
</dbReference>
<evidence type="ECO:0000313" key="1">
    <source>
        <dbReference type="EMBL" id="KNE26852.1"/>
    </source>
</evidence>
<reference evidence="1 2" key="1">
    <citation type="submission" date="2015-07" db="EMBL/GenBank/DDBJ databases">
        <title>Draft genome of Achromobacter spanius.</title>
        <authorList>
            <person name="Wang X."/>
        </authorList>
    </citation>
    <scope>NUCLEOTIDE SEQUENCE [LARGE SCALE GENOMIC DNA]</scope>
    <source>
        <strain evidence="1 2">CGMCC9173</strain>
    </source>
</reference>
<evidence type="ECO:0000313" key="2">
    <source>
        <dbReference type="Proteomes" id="UP000037511"/>
    </source>
</evidence>
<organism evidence="1 2">
    <name type="scientific">Achromobacter spanius</name>
    <dbReference type="NCBI Taxonomy" id="217203"/>
    <lineage>
        <taxon>Bacteria</taxon>
        <taxon>Pseudomonadati</taxon>
        <taxon>Pseudomonadota</taxon>
        <taxon>Betaproteobacteria</taxon>
        <taxon>Burkholderiales</taxon>
        <taxon>Alcaligenaceae</taxon>
        <taxon>Achromobacter</taxon>
    </lineage>
</organism>